<feature type="signal peptide" evidence="1">
    <location>
        <begin position="1"/>
        <end position="34"/>
    </location>
</feature>
<dbReference type="Pfam" id="PF22585">
    <property type="entry name" value="Sialidase-like_CBM"/>
    <property type="match status" value="1"/>
</dbReference>
<keyword evidence="5" id="KW-1185">Reference proteome</keyword>
<proteinExistence type="predicted"/>
<dbReference type="Proteomes" id="UP000679725">
    <property type="component" value="Unassembled WGS sequence"/>
</dbReference>
<feature type="domain" description="BT-1020-like structural beta-sandwich" evidence="2">
    <location>
        <begin position="439"/>
        <end position="599"/>
    </location>
</feature>
<evidence type="ECO:0000259" key="3">
    <source>
        <dbReference type="Pfam" id="PF24067"/>
    </source>
</evidence>
<protein>
    <recommendedName>
        <fullName evidence="6">Six-hairpin glycosidase</fullName>
    </recommendedName>
</protein>
<evidence type="ECO:0008006" key="6">
    <source>
        <dbReference type="Google" id="ProtNLM"/>
    </source>
</evidence>
<gene>
    <name evidence="4" type="ORF">DYBT9623_01698</name>
</gene>
<evidence type="ECO:0000313" key="5">
    <source>
        <dbReference type="Proteomes" id="UP000679725"/>
    </source>
</evidence>
<organism evidence="4 5">
    <name type="scientific">Dyadobacter linearis</name>
    <dbReference type="NCBI Taxonomy" id="2823330"/>
    <lineage>
        <taxon>Bacteria</taxon>
        <taxon>Pseudomonadati</taxon>
        <taxon>Bacteroidota</taxon>
        <taxon>Cytophagia</taxon>
        <taxon>Cytophagales</taxon>
        <taxon>Spirosomataceae</taxon>
        <taxon>Dyadobacter</taxon>
    </lineage>
</organism>
<accession>A0ABM8UND0</accession>
<reference evidence="4 5" key="1">
    <citation type="submission" date="2021-04" db="EMBL/GenBank/DDBJ databases">
        <authorList>
            <person name="Rodrigo-Torres L."/>
            <person name="Arahal R. D."/>
            <person name="Lucena T."/>
        </authorList>
    </citation>
    <scope>NUCLEOTIDE SEQUENCE [LARGE SCALE GENOMIC DNA]</scope>
    <source>
        <strain evidence="4 5">CECT 9623</strain>
    </source>
</reference>
<dbReference type="InterPro" id="IPR054490">
    <property type="entry name" value="BT_1020-like_b-sandwich_1"/>
</dbReference>
<evidence type="ECO:0000313" key="4">
    <source>
        <dbReference type="EMBL" id="CAG5068965.1"/>
    </source>
</evidence>
<sequence>MPKSRRMPGTKQFGMNKLLLSLLMLTSSYPGLLAQDTIRYTGKMLSNIDYHHGQLRPVIGAHSYQTFRANRTDFGGDAALSWTYNHAPMLAYWKGSFYLNYLSNPVGEHIPPGQTLLQTSKDGVSWTTPKVIFPPYKIPDGTTKKEYPGVAKNLYAVMHQRMGFYVSKNGKLLTLGYYGIALDAKDDPNDGNGIGRVVREIKEDGSLGPIYFIRNNASWKQKSDYPFYETSKDKAFVAACNELLANKLAVQQWVEEADRDDPLISLKGEYKAFSSYHLPDGRVVGLWKNALTSMSKDDGKTWLYKPKRAPGFVNSNAKIWGQKTSDGKYATVYNPAEFRWPLAVSVSDDGIDYKNLLLVNGEITAMRYGGNYKSYGPQYVRGISEGNGMSGDGKMWVTYSMNKEDIWVSSVPVPLTEKAVSHVKADFNEIKSGVELSEWNIYSPLWAPVKIEKGQKGDKALVLRDFDPFDYAKAERIIPATKKLMVEFTVTPGQDKNGLLDIELQNALGNPGMRLSFDSTGHIRVKAGYRNKNLIEYKTDELYRITIKLNTETRLYTVRINDKELGNQILFAPMEAVERITFRTGDTRRFPNADTPTDQMYDLPDAGSKDREAVFRIHNLTTSIL</sequence>
<comment type="caution">
    <text evidence="4">The sequence shown here is derived from an EMBL/GenBank/DDBJ whole genome shotgun (WGS) entry which is preliminary data.</text>
</comment>
<keyword evidence="1" id="KW-0732">Signal</keyword>
<evidence type="ECO:0000259" key="2">
    <source>
        <dbReference type="Pfam" id="PF22585"/>
    </source>
</evidence>
<evidence type="ECO:0000256" key="1">
    <source>
        <dbReference type="SAM" id="SignalP"/>
    </source>
</evidence>
<dbReference type="InterPro" id="IPR036278">
    <property type="entry name" value="Sialidase_sf"/>
</dbReference>
<feature type="chain" id="PRO_5045747765" description="Six-hairpin glycosidase" evidence="1">
    <location>
        <begin position="35"/>
        <end position="625"/>
    </location>
</feature>
<dbReference type="EMBL" id="CAJRAU010000002">
    <property type="protein sequence ID" value="CAG5068965.1"/>
    <property type="molecule type" value="Genomic_DNA"/>
</dbReference>
<feature type="domain" description="BT-1020-like N-terminal beta-propeller" evidence="3">
    <location>
        <begin position="36"/>
        <end position="269"/>
    </location>
</feature>
<dbReference type="InterPro" id="IPR056425">
    <property type="entry name" value="Beta-prop_BT_1020"/>
</dbReference>
<name>A0ABM8UND0_9BACT</name>
<dbReference type="SUPFAM" id="SSF50939">
    <property type="entry name" value="Sialidases"/>
    <property type="match status" value="1"/>
</dbReference>
<dbReference type="Pfam" id="PF24067">
    <property type="entry name" value="Beta-prop_BT_1020"/>
    <property type="match status" value="1"/>
</dbReference>